<keyword evidence="6 11" id="KW-0560">Oxidoreductase</keyword>
<dbReference type="InterPro" id="IPR002912">
    <property type="entry name" value="ACT_dom"/>
</dbReference>
<comment type="function">
    <text evidence="1">Catalyzes the reversible oxidation of 3-phospho-D-glycerate to 3-phosphonooxypyruvate, the first step of the phosphorylated L-serine biosynthesis pathway. Also catalyzes the reversible oxidation of 2-hydroxyglutarate to 2-oxoglutarate.</text>
</comment>
<dbReference type="GO" id="GO:0006564">
    <property type="term" value="P:L-serine biosynthetic process"/>
    <property type="evidence" value="ECO:0007669"/>
    <property type="project" value="UniProtKB-UniRule"/>
</dbReference>
<dbReference type="CDD" id="cd12173">
    <property type="entry name" value="PGDH_4"/>
    <property type="match status" value="1"/>
</dbReference>
<dbReference type="SUPFAM" id="SSF51735">
    <property type="entry name" value="NAD(P)-binding Rossmann-fold domains"/>
    <property type="match status" value="1"/>
</dbReference>
<dbReference type="InterPro" id="IPR006139">
    <property type="entry name" value="D-isomer_2_OHA_DH_cat_dom"/>
</dbReference>
<feature type="domain" description="ACT" evidence="12">
    <location>
        <begin position="458"/>
        <end position="531"/>
    </location>
</feature>
<keyword evidence="14" id="KW-1185">Reference proteome</keyword>
<dbReference type="Proteomes" id="UP000269352">
    <property type="component" value="Unassembled WGS sequence"/>
</dbReference>
<evidence type="ECO:0000256" key="11">
    <source>
        <dbReference type="RuleBase" id="RU363003"/>
    </source>
</evidence>
<name>A0A388TC96_TERA1</name>
<comment type="catalytic activity">
    <reaction evidence="10 11">
        <text>(2R)-3-phosphoglycerate + NAD(+) = 3-phosphooxypyruvate + NADH + H(+)</text>
        <dbReference type="Rhea" id="RHEA:12641"/>
        <dbReference type="ChEBI" id="CHEBI:15378"/>
        <dbReference type="ChEBI" id="CHEBI:18110"/>
        <dbReference type="ChEBI" id="CHEBI:57540"/>
        <dbReference type="ChEBI" id="CHEBI:57945"/>
        <dbReference type="ChEBI" id="CHEBI:58272"/>
        <dbReference type="EC" id="1.1.1.95"/>
    </reaction>
</comment>
<dbReference type="Pfam" id="PF19304">
    <property type="entry name" value="PGDH_inter"/>
    <property type="match status" value="1"/>
</dbReference>
<dbReference type="InterPro" id="IPR045626">
    <property type="entry name" value="PGDH_ASB_dom"/>
</dbReference>
<dbReference type="InterPro" id="IPR029009">
    <property type="entry name" value="ASB_dom_sf"/>
</dbReference>
<dbReference type="InterPro" id="IPR006236">
    <property type="entry name" value="PGDH"/>
</dbReference>
<dbReference type="EMBL" id="BGZN01000047">
    <property type="protein sequence ID" value="GBR74463.1"/>
    <property type="molecule type" value="Genomic_DNA"/>
</dbReference>
<dbReference type="PROSITE" id="PS51671">
    <property type="entry name" value="ACT"/>
    <property type="match status" value="1"/>
</dbReference>
<organism evidence="13 14">
    <name type="scientific">Termititenax aidoneus</name>
    <dbReference type="NCBI Taxonomy" id="2218524"/>
    <lineage>
        <taxon>Bacteria</taxon>
        <taxon>Bacillati</taxon>
        <taxon>Candidatus Margulisiibacteriota</taxon>
        <taxon>Candidatus Termititenacia</taxon>
        <taxon>Candidatus Termititenacales</taxon>
        <taxon>Candidatus Termititenacaceae</taxon>
        <taxon>Candidatus Termititenax</taxon>
    </lineage>
</organism>
<sequence>MKVLASDKLSKDGIAVFEKAGLQIDLKTGLPEDELVKIIPEYDALIVRSETKVTPKIIKAGKKLKIIGRAGVGVDNIDLPSATEQGIIVVNSPEGNTIAAAEHTLAMMLSMARKIPQAYDTLVKNHKWDRSPFQGVELYGKTLGVVGLGKIGSHVAKCCLALGMKVIAYDPFVTKEYAESRGIEIKKLDEVLQEADFLTLHIPKTNETKGLINREKFAAMKKGVRIVNCARGGIIVEADLAEALASGQVAGAAIDVFEDEKKAVESPLLAQELPTLVAVPHLGASTAEAQINVAVDVAQQIVTVLQGGSASAPVNIPTMKPALLEPVKPYLNLAEKMGRFIGQVVKDTFSEVEINYKGEIAAVDPSPLSTIILKGILESINPEGNVNFVNAPLIAKEKNITVKSARTEKVRDYANEIEIIVNTKKGKASICGSLFASVGERIINVDGFTLSAIPEGILLVLSHQDKPGVVGQLGGILGEAKVNIAGLQVGREKIGGKAIMLINIDNEIDTAALDKISKIDGLLDKARIVKF</sequence>
<evidence type="ECO:0000256" key="10">
    <source>
        <dbReference type="ARBA" id="ARBA00048731"/>
    </source>
</evidence>
<evidence type="ECO:0000256" key="6">
    <source>
        <dbReference type="ARBA" id="ARBA00023002"/>
    </source>
</evidence>
<dbReference type="InterPro" id="IPR006140">
    <property type="entry name" value="D-isomer_DH_NAD-bd"/>
</dbReference>
<dbReference type="GO" id="GO:0051287">
    <property type="term" value="F:NAD binding"/>
    <property type="evidence" value="ECO:0007669"/>
    <property type="project" value="UniProtKB-UniRule"/>
</dbReference>
<evidence type="ECO:0000256" key="3">
    <source>
        <dbReference type="ARBA" id="ARBA00005854"/>
    </source>
</evidence>
<evidence type="ECO:0000256" key="5">
    <source>
        <dbReference type="ARBA" id="ARBA00022605"/>
    </source>
</evidence>
<evidence type="ECO:0000256" key="2">
    <source>
        <dbReference type="ARBA" id="ARBA00005216"/>
    </source>
</evidence>
<dbReference type="InterPro" id="IPR029752">
    <property type="entry name" value="D-isomer_DH_CS1"/>
</dbReference>
<dbReference type="InterPro" id="IPR050857">
    <property type="entry name" value="D-2-hydroxyacid_DH"/>
</dbReference>
<dbReference type="FunFam" id="3.40.50.720:FF:000021">
    <property type="entry name" value="D-3-phosphoglycerate dehydrogenase"/>
    <property type="match status" value="1"/>
</dbReference>
<dbReference type="FunFam" id="3.30.70.260:FF:000008">
    <property type="entry name" value="D-3-phosphoglycerate dehydrogenase, chloroplastic"/>
    <property type="match status" value="1"/>
</dbReference>
<dbReference type="NCBIfam" id="TIGR01327">
    <property type="entry name" value="PGDH"/>
    <property type="match status" value="1"/>
</dbReference>
<evidence type="ECO:0000256" key="8">
    <source>
        <dbReference type="ARBA" id="ARBA00023299"/>
    </source>
</evidence>
<keyword evidence="8 11" id="KW-0718">Serine biosynthesis</keyword>
<dbReference type="InterPro" id="IPR045865">
    <property type="entry name" value="ACT-like_dom_sf"/>
</dbReference>
<evidence type="ECO:0000313" key="13">
    <source>
        <dbReference type="EMBL" id="GBR74463.1"/>
    </source>
</evidence>
<evidence type="ECO:0000313" key="14">
    <source>
        <dbReference type="Proteomes" id="UP000269352"/>
    </source>
</evidence>
<reference evidence="13 14" key="1">
    <citation type="journal article" date="2019" name="ISME J.">
        <title>Genome analyses of uncultured TG2/ZB3 bacteria in 'Margulisbacteria' specifically attached to ectosymbiotic spirochetes of protists in the termite gut.</title>
        <authorList>
            <person name="Utami Y.D."/>
            <person name="Kuwahara H."/>
            <person name="Igai K."/>
            <person name="Murakami T."/>
            <person name="Sugaya K."/>
            <person name="Morikawa T."/>
            <person name="Nagura Y."/>
            <person name="Yuki M."/>
            <person name="Deevong P."/>
            <person name="Inoue T."/>
            <person name="Kihara K."/>
            <person name="Lo N."/>
            <person name="Yamada A."/>
            <person name="Ohkuma M."/>
            <person name="Hongoh Y."/>
        </authorList>
    </citation>
    <scope>NUCLEOTIDE SEQUENCE [LARGE SCALE GENOMIC DNA]</scope>
    <source>
        <strain evidence="13">NkOx7-01</strain>
    </source>
</reference>
<dbReference type="Gene3D" id="3.40.50.720">
    <property type="entry name" value="NAD(P)-binding Rossmann-like Domain"/>
    <property type="match status" value="2"/>
</dbReference>
<dbReference type="PROSITE" id="PS00671">
    <property type="entry name" value="D_2_HYDROXYACID_DH_3"/>
    <property type="match status" value="1"/>
</dbReference>
<comment type="pathway">
    <text evidence="2 11">Amino-acid biosynthesis; L-serine biosynthesis; L-serine from 3-phospho-D-glycerate: step 1/3.</text>
</comment>
<dbReference type="FunFam" id="3.30.1330.90:FF:000003">
    <property type="entry name" value="D-3-phosphoglycerate dehydrogenase"/>
    <property type="match status" value="1"/>
</dbReference>
<gene>
    <name evidence="13" type="primary">serA</name>
    <name evidence="13" type="ORF">NO1_1633</name>
</gene>
<evidence type="ECO:0000256" key="7">
    <source>
        <dbReference type="ARBA" id="ARBA00023027"/>
    </source>
</evidence>
<dbReference type="Gene3D" id="3.30.1330.90">
    <property type="entry name" value="D-3-phosphoglycerate dehydrogenase, domain 3"/>
    <property type="match status" value="1"/>
</dbReference>
<dbReference type="PANTHER" id="PTHR42789">
    <property type="entry name" value="D-ISOMER SPECIFIC 2-HYDROXYACID DEHYDROGENASE FAMILY PROTEIN (AFU_ORTHOLOGUE AFUA_6G10090)"/>
    <property type="match status" value="1"/>
</dbReference>
<dbReference type="Pfam" id="PF01842">
    <property type="entry name" value="ACT"/>
    <property type="match status" value="1"/>
</dbReference>
<comment type="caution">
    <text evidence="13">The sequence shown here is derived from an EMBL/GenBank/DDBJ whole genome shotgun (WGS) entry which is preliminary data.</text>
</comment>
<dbReference type="EC" id="1.1.1.95" evidence="11"/>
<dbReference type="InterPro" id="IPR029753">
    <property type="entry name" value="D-isomer_DH_CS"/>
</dbReference>
<dbReference type="GO" id="GO:0004617">
    <property type="term" value="F:phosphoglycerate dehydrogenase activity"/>
    <property type="evidence" value="ECO:0007669"/>
    <property type="project" value="UniProtKB-UniRule"/>
</dbReference>
<comment type="catalytic activity">
    <reaction evidence="9">
        <text>(R)-2-hydroxyglutarate + NAD(+) = 2-oxoglutarate + NADH + H(+)</text>
        <dbReference type="Rhea" id="RHEA:49612"/>
        <dbReference type="ChEBI" id="CHEBI:15378"/>
        <dbReference type="ChEBI" id="CHEBI:15801"/>
        <dbReference type="ChEBI" id="CHEBI:16810"/>
        <dbReference type="ChEBI" id="CHEBI:57540"/>
        <dbReference type="ChEBI" id="CHEBI:57945"/>
        <dbReference type="EC" id="1.1.1.399"/>
    </reaction>
</comment>
<dbReference type="PROSITE" id="PS00065">
    <property type="entry name" value="D_2_HYDROXYACID_DH_1"/>
    <property type="match status" value="1"/>
</dbReference>
<dbReference type="UniPathway" id="UPA00135">
    <property type="reaction ID" value="UER00196"/>
</dbReference>
<dbReference type="SUPFAM" id="SSF143548">
    <property type="entry name" value="Serine metabolism enzymes domain"/>
    <property type="match status" value="1"/>
</dbReference>
<comment type="similarity">
    <text evidence="3 11">Belongs to the D-isomer specific 2-hydroxyacid dehydrogenase family.</text>
</comment>
<dbReference type="InterPro" id="IPR036291">
    <property type="entry name" value="NAD(P)-bd_dom_sf"/>
</dbReference>
<evidence type="ECO:0000256" key="1">
    <source>
        <dbReference type="ARBA" id="ARBA00003800"/>
    </source>
</evidence>
<evidence type="ECO:0000256" key="9">
    <source>
        <dbReference type="ARBA" id="ARBA00048126"/>
    </source>
</evidence>
<dbReference type="Pfam" id="PF02826">
    <property type="entry name" value="2-Hacid_dh_C"/>
    <property type="match status" value="1"/>
</dbReference>
<evidence type="ECO:0000259" key="12">
    <source>
        <dbReference type="PROSITE" id="PS51671"/>
    </source>
</evidence>
<dbReference type="SUPFAM" id="SSF52283">
    <property type="entry name" value="Formate/glycerate dehydrogenase catalytic domain-like"/>
    <property type="match status" value="1"/>
</dbReference>
<dbReference type="SUPFAM" id="SSF55021">
    <property type="entry name" value="ACT-like"/>
    <property type="match status" value="1"/>
</dbReference>
<keyword evidence="5 11" id="KW-0028">Amino-acid biosynthesis</keyword>
<dbReference type="AlphaFoldDB" id="A0A388TC96"/>
<dbReference type="Pfam" id="PF00389">
    <property type="entry name" value="2-Hacid_dh"/>
    <property type="match status" value="1"/>
</dbReference>
<protein>
    <recommendedName>
        <fullName evidence="4 11">D-3-phosphoglycerate dehydrogenase</fullName>
        <ecNumber evidence="11">1.1.1.95</ecNumber>
    </recommendedName>
</protein>
<evidence type="ECO:0000256" key="4">
    <source>
        <dbReference type="ARBA" id="ARBA00021582"/>
    </source>
</evidence>
<dbReference type="Gene3D" id="3.30.70.260">
    <property type="match status" value="1"/>
</dbReference>
<keyword evidence="7 11" id="KW-0520">NAD</keyword>
<dbReference type="PANTHER" id="PTHR42789:SF1">
    <property type="entry name" value="D-ISOMER SPECIFIC 2-HYDROXYACID DEHYDROGENASE FAMILY PROTEIN (AFU_ORTHOLOGUE AFUA_6G10090)"/>
    <property type="match status" value="1"/>
</dbReference>
<accession>A0A388TC96</accession>
<dbReference type="CDD" id="cd04902">
    <property type="entry name" value="ACT_3PGDH-xct"/>
    <property type="match status" value="1"/>
</dbReference>
<dbReference type="PROSITE" id="PS00670">
    <property type="entry name" value="D_2_HYDROXYACID_DH_2"/>
    <property type="match status" value="1"/>
</dbReference>
<proteinExistence type="inferred from homology"/>